<evidence type="ECO:0008006" key="4">
    <source>
        <dbReference type="Google" id="ProtNLM"/>
    </source>
</evidence>
<dbReference type="Gene3D" id="2.40.160.50">
    <property type="entry name" value="membrane protein fhac: a member of the omp85/tpsb transporter family"/>
    <property type="match status" value="1"/>
</dbReference>
<evidence type="ECO:0000313" key="2">
    <source>
        <dbReference type="EMBL" id="MCO4291818.1"/>
    </source>
</evidence>
<proteinExistence type="predicted"/>
<organism evidence="2 3">
    <name type="scientific">Solitalea agri</name>
    <dbReference type="NCBI Taxonomy" id="2953739"/>
    <lineage>
        <taxon>Bacteria</taxon>
        <taxon>Pseudomonadati</taxon>
        <taxon>Bacteroidota</taxon>
        <taxon>Sphingobacteriia</taxon>
        <taxon>Sphingobacteriales</taxon>
        <taxon>Sphingobacteriaceae</taxon>
        <taxon>Solitalea</taxon>
    </lineage>
</organism>
<keyword evidence="1" id="KW-0732">Signal</keyword>
<dbReference type="Proteomes" id="UP001155182">
    <property type="component" value="Unassembled WGS sequence"/>
</dbReference>
<protein>
    <recommendedName>
        <fullName evidence="4">Bacterial surface antigen (D15) domain-containing protein</fullName>
    </recommendedName>
</protein>
<evidence type="ECO:0000313" key="3">
    <source>
        <dbReference type="Proteomes" id="UP001155182"/>
    </source>
</evidence>
<name>A0A9X2JB99_9SPHI</name>
<feature type="chain" id="PRO_5040782756" description="Bacterial surface antigen (D15) domain-containing protein" evidence="1">
    <location>
        <begin position="27"/>
        <end position="386"/>
    </location>
</feature>
<keyword evidence="3" id="KW-1185">Reference proteome</keyword>
<comment type="caution">
    <text evidence="2">The sequence shown here is derived from an EMBL/GenBank/DDBJ whole genome shotgun (WGS) entry which is preliminary data.</text>
</comment>
<feature type="signal peptide" evidence="1">
    <location>
        <begin position="1"/>
        <end position="26"/>
    </location>
</feature>
<accession>A0A9X2JB99</accession>
<evidence type="ECO:0000256" key="1">
    <source>
        <dbReference type="SAM" id="SignalP"/>
    </source>
</evidence>
<gene>
    <name evidence="2" type="ORF">NF867_02955</name>
</gene>
<dbReference type="AlphaFoldDB" id="A0A9X2JB99"/>
<dbReference type="RefSeq" id="WP_252586054.1">
    <property type="nucleotide sequence ID" value="NZ_JAMWYS010000009.1"/>
</dbReference>
<dbReference type="EMBL" id="JAMWYS010000009">
    <property type="protein sequence ID" value="MCO4291818.1"/>
    <property type="molecule type" value="Genomic_DNA"/>
</dbReference>
<reference evidence="2" key="1">
    <citation type="submission" date="2022-06" db="EMBL/GenBank/DDBJ databases">
        <title>Solitalea sp. MAHUQ-68 isolated from rhizospheric soil.</title>
        <authorList>
            <person name="Huq M.A."/>
        </authorList>
    </citation>
    <scope>NUCLEOTIDE SEQUENCE</scope>
    <source>
        <strain evidence="2">MAHUQ-68</strain>
    </source>
</reference>
<sequence>MKLNLRSISFWVVLICTFSFTNSVSAQKKKISLKDSLDNAFDVSDWVIEAHGFIPIPYIITEPALGYIGGAIVPVFLTPKTPYIDSVGGKRKITPVGPDITGGAFFYTANNTWGAILFRSGTWKKPRIKYRMATGYADINMDFYRTFQNVGEQKFEFNFKSYFFHAFGLKQFKNPKWAAGLQTLLLFTKVGYAGTVPDFVTPKELNSNVVSVGPIAEFDNRDNTFTPNKGIKTRLDTYWSNNVIGSDYNYGKINFFINAYKPLLPNLIGGIRLDGQQALGTAPFYLLPYIDMRGIPTNRYQGQADVLTEAELRWDFNRRWSLMGFGGTGKAFDDWSEFGEADWAYSYGTGFRYLLARKFGLRMGIDVARGPEKWAYYIVFGSTWLK</sequence>